<dbReference type="EMBL" id="CAXDID020000208">
    <property type="protein sequence ID" value="CAL6056055.1"/>
    <property type="molecule type" value="Genomic_DNA"/>
</dbReference>
<gene>
    <name evidence="1" type="ORF">HINF_LOCUS43519</name>
    <name evidence="2" type="ORF">HINF_LOCUS43521</name>
    <name evidence="3" type="ORF">HINF_LOCUS46842</name>
    <name evidence="4" type="ORF">HINF_LOCUS46844</name>
</gene>
<evidence type="ECO:0000313" key="5">
    <source>
        <dbReference type="Proteomes" id="UP001642409"/>
    </source>
</evidence>
<name>A0AA86QB36_9EUKA</name>
<reference evidence="1" key="1">
    <citation type="submission" date="2023-06" db="EMBL/GenBank/DDBJ databases">
        <authorList>
            <person name="Kurt Z."/>
        </authorList>
    </citation>
    <scope>NUCLEOTIDE SEQUENCE</scope>
</reference>
<proteinExistence type="predicted"/>
<dbReference type="EMBL" id="CATOUU010000868">
    <property type="protein sequence ID" value="CAI9955874.1"/>
    <property type="molecule type" value="Genomic_DNA"/>
</dbReference>
<evidence type="ECO:0000313" key="4">
    <source>
        <dbReference type="EMBL" id="CAL6056059.1"/>
    </source>
</evidence>
<keyword evidence="5" id="KW-1185">Reference proteome</keyword>
<comment type="caution">
    <text evidence="1">The sequence shown here is derived from an EMBL/GenBank/DDBJ whole genome shotgun (WGS) entry which is preliminary data.</text>
</comment>
<reference evidence="3 5" key="2">
    <citation type="submission" date="2024-07" db="EMBL/GenBank/DDBJ databases">
        <authorList>
            <person name="Akdeniz Z."/>
        </authorList>
    </citation>
    <scope>NUCLEOTIDE SEQUENCE [LARGE SCALE GENOMIC DNA]</scope>
</reference>
<sequence>MQYSAIIFAVFTYKSNEVKRSIHSVTLEVKLALLTFPSCVFKIINIAEDYADTILFIHKNATSYDGDEFGISCYIVLLGVVLQCSSNTETTQTSGLCILFHVNYLYMQKFKIRAVSMVYNVRYWPVITNSLQQINLQSI</sequence>
<accession>A0AA86QB36</accession>
<dbReference type="AlphaFoldDB" id="A0AA86QB36"/>
<protein>
    <submittedName>
        <fullName evidence="3">Hypothetical_protein</fullName>
    </submittedName>
</protein>
<organism evidence="1">
    <name type="scientific">Hexamita inflata</name>
    <dbReference type="NCBI Taxonomy" id="28002"/>
    <lineage>
        <taxon>Eukaryota</taxon>
        <taxon>Metamonada</taxon>
        <taxon>Diplomonadida</taxon>
        <taxon>Hexamitidae</taxon>
        <taxon>Hexamitinae</taxon>
        <taxon>Hexamita</taxon>
    </lineage>
</organism>
<dbReference type="Proteomes" id="UP001642409">
    <property type="component" value="Unassembled WGS sequence"/>
</dbReference>
<evidence type="ECO:0000313" key="3">
    <source>
        <dbReference type="EMBL" id="CAL6056055.1"/>
    </source>
</evidence>
<evidence type="ECO:0000313" key="1">
    <source>
        <dbReference type="EMBL" id="CAI9955874.1"/>
    </source>
</evidence>
<evidence type="ECO:0000313" key="2">
    <source>
        <dbReference type="EMBL" id="CAI9955876.1"/>
    </source>
</evidence>
<dbReference type="EMBL" id="CAXDID020000208">
    <property type="protein sequence ID" value="CAL6056059.1"/>
    <property type="molecule type" value="Genomic_DNA"/>
</dbReference>
<dbReference type="EMBL" id="CATOUU010000868">
    <property type="protein sequence ID" value="CAI9955876.1"/>
    <property type="molecule type" value="Genomic_DNA"/>
</dbReference>